<organism evidence="1 2">
    <name type="scientific">Staphylococcus rostri</name>
    <dbReference type="NCBI Taxonomy" id="522262"/>
    <lineage>
        <taxon>Bacteria</taxon>
        <taxon>Bacillati</taxon>
        <taxon>Bacillota</taxon>
        <taxon>Bacilli</taxon>
        <taxon>Bacillales</taxon>
        <taxon>Staphylococcaceae</taxon>
        <taxon>Staphylococcus</taxon>
    </lineage>
</organism>
<dbReference type="AlphaFoldDB" id="A0A2K3YJI8"/>
<proteinExistence type="predicted"/>
<gene>
    <name evidence="1" type="ORF">CD122_09945</name>
</gene>
<evidence type="ECO:0008006" key="3">
    <source>
        <dbReference type="Google" id="ProtNLM"/>
    </source>
</evidence>
<evidence type="ECO:0000313" key="2">
    <source>
        <dbReference type="Proteomes" id="UP000242752"/>
    </source>
</evidence>
<accession>A0A2K3YJI8</accession>
<dbReference type="RefSeq" id="WP_103358823.1">
    <property type="nucleotide sequence ID" value="NZ_CP113107.1"/>
</dbReference>
<sequence length="72" mass="8689">MDYEHLNLAHFFARNEELEAIRDKSDFIMINNIQKEMMYRAGEIEGTVDLVPYFYKNRSQAMSFVMMTYHRS</sequence>
<keyword evidence="2" id="KW-1185">Reference proteome</keyword>
<name>A0A2K3YJI8_9STAP</name>
<reference evidence="1 2" key="1">
    <citation type="submission" date="2017-08" db="EMBL/GenBank/DDBJ databases">
        <title>Draft genome sequences of 64 type strains of genus Staph aureus.</title>
        <authorList>
            <person name="Cole K."/>
            <person name="Golubchik T."/>
            <person name="Russell J."/>
            <person name="Foster D."/>
            <person name="Llewelyn M."/>
            <person name="Wilson D."/>
            <person name="Crook D."/>
            <person name="Paul J."/>
        </authorList>
    </citation>
    <scope>NUCLEOTIDE SEQUENCE [LARGE SCALE GENOMIC DNA]</scope>
    <source>
        <strain evidence="1 2">DSM 21968</strain>
    </source>
</reference>
<comment type="caution">
    <text evidence="1">The sequence shown here is derived from an EMBL/GenBank/DDBJ whole genome shotgun (WGS) entry which is preliminary data.</text>
</comment>
<evidence type="ECO:0000313" key="1">
    <source>
        <dbReference type="EMBL" id="PNZ25474.1"/>
    </source>
</evidence>
<protein>
    <recommendedName>
        <fullName evidence="3">Staphylococcal protein</fullName>
    </recommendedName>
</protein>
<dbReference type="OrthoDB" id="2397596at2"/>
<dbReference type="Proteomes" id="UP000242752">
    <property type="component" value="Unassembled WGS sequence"/>
</dbReference>
<dbReference type="EMBL" id="PPRF01000077">
    <property type="protein sequence ID" value="PNZ25474.1"/>
    <property type="molecule type" value="Genomic_DNA"/>
</dbReference>